<accession>A0ABV6MAG1</accession>
<dbReference type="Proteomes" id="UP001589867">
    <property type="component" value="Unassembled WGS sequence"/>
</dbReference>
<name>A0ABV6MAG1_9ACTN</name>
<dbReference type="GO" id="GO:0016853">
    <property type="term" value="F:isomerase activity"/>
    <property type="evidence" value="ECO:0007669"/>
    <property type="project" value="UniProtKB-KW"/>
</dbReference>
<evidence type="ECO:0000313" key="3">
    <source>
        <dbReference type="EMBL" id="MFC0531408.1"/>
    </source>
</evidence>
<dbReference type="PANTHER" id="PTHR42742">
    <property type="entry name" value="TRANSCRIPTIONAL REPRESSOR MPRA"/>
    <property type="match status" value="1"/>
</dbReference>
<keyword evidence="3" id="KW-0413">Isomerase</keyword>
<evidence type="ECO:0000256" key="1">
    <source>
        <dbReference type="ARBA" id="ARBA00022723"/>
    </source>
</evidence>
<protein>
    <submittedName>
        <fullName evidence="3">Class I mannose-6-phosphate isomerase</fullName>
    </submittedName>
</protein>
<reference evidence="3 4" key="1">
    <citation type="submission" date="2024-09" db="EMBL/GenBank/DDBJ databases">
        <authorList>
            <person name="Sun Q."/>
            <person name="Mori K."/>
        </authorList>
    </citation>
    <scope>NUCLEOTIDE SEQUENCE [LARGE SCALE GENOMIC DNA]</scope>
    <source>
        <strain evidence="3 4">TBRC 3947</strain>
    </source>
</reference>
<keyword evidence="2" id="KW-0862">Zinc</keyword>
<proteinExistence type="predicted"/>
<evidence type="ECO:0000313" key="4">
    <source>
        <dbReference type="Proteomes" id="UP001589867"/>
    </source>
</evidence>
<keyword evidence="4" id="KW-1185">Reference proteome</keyword>
<dbReference type="EMBL" id="JBHLUH010000059">
    <property type="protein sequence ID" value="MFC0531408.1"/>
    <property type="molecule type" value="Genomic_DNA"/>
</dbReference>
<sequence>MELLPANTPRSYYRGAGRIHRFRGIATPDDPYYPEDWVASTTSRHQQAPLGMTRLPGGQMLADAIAELPEWWLGPEHVARHGADATILVKLLDAGQRLPLHVHPGRRFANAHLASPYGKTEAWVIVHAEPDAVVHLGFARDVGPDELAGWVAEQRIDEMLAATNQVPVRAGDAVVCPAGVPHAIGSGVFLVEVQEPTDLTVLLEREGYSTGGHLGLGYDVALACVDRQAWTPDRLAGLRGERSTDRPGVRRLFPERADEFFAAERLCPDPVSALEPAFSVVVVTSGEGTLQSEHEGSRAVRAGDTAVIPHGAGRCALRGAVQAVRCKPAS</sequence>
<dbReference type="RefSeq" id="WP_377255780.1">
    <property type="nucleotide sequence ID" value="NZ_JBHLUH010000059.1"/>
</dbReference>
<dbReference type="Gene3D" id="2.60.120.10">
    <property type="entry name" value="Jelly Rolls"/>
    <property type="match status" value="2"/>
</dbReference>
<organism evidence="3 4">
    <name type="scientific">Phytohabitans kaempferiae</name>
    <dbReference type="NCBI Taxonomy" id="1620943"/>
    <lineage>
        <taxon>Bacteria</taxon>
        <taxon>Bacillati</taxon>
        <taxon>Actinomycetota</taxon>
        <taxon>Actinomycetes</taxon>
        <taxon>Micromonosporales</taxon>
        <taxon>Micromonosporaceae</taxon>
    </lineage>
</organism>
<keyword evidence="1" id="KW-0479">Metal-binding</keyword>
<gene>
    <name evidence="3" type="ORF">ACFFIA_27570</name>
</gene>
<dbReference type="InterPro" id="IPR011051">
    <property type="entry name" value="RmlC_Cupin_sf"/>
</dbReference>
<dbReference type="InterPro" id="IPR051804">
    <property type="entry name" value="Carb_Metab_Reg_Kinase/Isom"/>
</dbReference>
<dbReference type="PANTHER" id="PTHR42742:SF3">
    <property type="entry name" value="FRUCTOKINASE"/>
    <property type="match status" value="1"/>
</dbReference>
<dbReference type="InterPro" id="IPR014710">
    <property type="entry name" value="RmlC-like_jellyroll"/>
</dbReference>
<dbReference type="SUPFAM" id="SSF51182">
    <property type="entry name" value="RmlC-like cupins"/>
    <property type="match status" value="1"/>
</dbReference>
<evidence type="ECO:0000256" key="2">
    <source>
        <dbReference type="ARBA" id="ARBA00022833"/>
    </source>
</evidence>
<comment type="caution">
    <text evidence="3">The sequence shown here is derived from an EMBL/GenBank/DDBJ whole genome shotgun (WGS) entry which is preliminary data.</text>
</comment>
<dbReference type="CDD" id="cd07010">
    <property type="entry name" value="cupin_PMI_type_I_N_bac"/>
    <property type="match status" value="1"/>
</dbReference>